<dbReference type="Gene3D" id="6.10.140.280">
    <property type="match status" value="1"/>
</dbReference>
<dbReference type="AlphaFoldDB" id="A0A494YXJ2"/>
<organism evidence="3 4">
    <name type="scientific">Ureibacillus endophyticus</name>
    <dbReference type="NCBI Taxonomy" id="1978490"/>
    <lineage>
        <taxon>Bacteria</taxon>
        <taxon>Bacillati</taxon>
        <taxon>Bacillota</taxon>
        <taxon>Bacilli</taxon>
        <taxon>Bacillales</taxon>
        <taxon>Caryophanaceae</taxon>
        <taxon>Ureibacillus</taxon>
    </lineage>
</organism>
<evidence type="ECO:0000256" key="1">
    <source>
        <dbReference type="ARBA" id="ARBA00022679"/>
    </source>
</evidence>
<name>A0A494YXJ2_9BACL</name>
<dbReference type="Proteomes" id="UP000272238">
    <property type="component" value="Unassembled WGS sequence"/>
</dbReference>
<comment type="caution">
    <text evidence="3">The sequence shown here is derived from an EMBL/GenBank/DDBJ whole genome shotgun (WGS) entry which is preliminary data.</text>
</comment>
<dbReference type="RefSeq" id="WP_121215309.1">
    <property type="nucleotide sequence ID" value="NZ_JAMYWW010000001.1"/>
</dbReference>
<feature type="domain" description="Methyltransferase" evidence="2">
    <location>
        <begin position="52"/>
        <end position="146"/>
    </location>
</feature>
<protein>
    <submittedName>
        <fullName evidence="3">Class I SAM-dependent methyltransferase</fullName>
    </submittedName>
</protein>
<accession>A0A494YXJ2</accession>
<dbReference type="EMBL" id="RBZN01000038">
    <property type="protein sequence ID" value="RKQ14840.1"/>
    <property type="molecule type" value="Genomic_DNA"/>
</dbReference>
<proteinExistence type="predicted"/>
<gene>
    <name evidence="3" type="ORF">D8M03_13270</name>
</gene>
<evidence type="ECO:0000313" key="3">
    <source>
        <dbReference type="EMBL" id="RKQ14840.1"/>
    </source>
</evidence>
<sequence>MVYQSSKLSIVQKFNENAEKYDSQRRKLIPCFDDFYSIPVSIIETHSSTPTVLDIGAGTGLFSSFILNKFPEAKVTLIDISEKMINVAKERFSHFSNINYIVDDYTSYEYDNKFDIIVSSLSIHHLTDTEKKNLYIQIYDLLNDGGIFVNADQVLGHTASLEKLYKDDWKNKVESSGLTEEEIYAAYERTKLDKMATLTQQLNWLEESGFKDVDCIYKYFNFVVMYGRKI</sequence>
<keyword evidence="1 3" id="KW-0808">Transferase</keyword>
<keyword evidence="3" id="KW-0489">Methyltransferase</keyword>
<evidence type="ECO:0000259" key="2">
    <source>
        <dbReference type="Pfam" id="PF13649"/>
    </source>
</evidence>
<dbReference type="PANTHER" id="PTHR43861">
    <property type="entry name" value="TRANS-ACONITATE 2-METHYLTRANSFERASE-RELATED"/>
    <property type="match status" value="1"/>
</dbReference>
<dbReference type="Pfam" id="PF13649">
    <property type="entry name" value="Methyltransf_25"/>
    <property type="match status" value="1"/>
</dbReference>
<reference evidence="3 4" key="1">
    <citation type="journal article" date="2016" name="Antonie Van Leeuwenhoek">
        <title>Lysinibacillus endophyticus sp. nov., an indole-3-acetic acid producing endophytic bacterium isolated from corn root (Zea mays cv. Xinken-5).</title>
        <authorList>
            <person name="Yu J."/>
            <person name="Guan X."/>
            <person name="Liu C."/>
            <person name="Xiang W."/>
            <person name="Yu Z."/>
            <person name="Liu X."/>
            <person name="Wang G."/>
        </authorList>
    </citation>
    <scope>NUCLEOTIDE SEQUENCE [LARGE SCALE GENOMIC DNA]</scope>
    <source>
        <strain evidence="3 4">DSM 100506</strain>
    </source>
</reference>
<dbReference type="InterPro" id="IPR041698">
    <property type="entry name" value="Methyltransf_25"/>
</dbReference>
<dbReference type="GO" id="GO:0032259">
    <property type="term" value="P:methylation"/>
    <property type="evidence" value="ECO:0007669"/>
    <property type="project" value="UniProtKB-KW"/>
</dbReference>
<dbReference type="Gene3D" id="3.40.50.150">
    <property type="entry name" value="Vaccinia Virus protein VP39"/>
    <property type="match status" value="1"/>
</dbReference>
<dbReference type="OrthoDB" id="465705at2"/>
<keyword evidence="4" id="KW-1185">Reference proteome</keyword>
<dbReference type="GO" id="GO:0008168">
    <property type="term" value="F:methyltransferase activity"/>
    <property type="evidence" value="ECO:0007669"/>
    <property type="project" value="UniProtKB-KW"/>
</dbReference>
<evidence type="ECO:0000313" key="4">
    <source>
        <dbReference type="Proteomes" id="UP000272238"/>
    </source>
</evidence>
<dbReference type="SUPFAM" id="SSF53335">
    <property type="entry name" value="S-adenosyl-L-methionine-dependent methyltransferases"/>
    <property type="match status" value="1"/>
</dbReference>
<dbReference type="CDD" id="cd02440">
    <property type="entry name" value="AdoMet_MTases"/>
    <property type="match status" value="1"/>
</dbReference>
<dbReference type="InterPro" id="IPR029063">
    <property type="entry name" value="SAM-dependent_MTases_sf"/>
</dbReference>